<dbReference type="PANTHER" id="PTHR33121">
    <property type="entry name" value="CYCLIC DI-GMP PHOSPHODIESTERASE PDEF"/>
    <property type="match status" value="1"/>
</dbReference>
<dbReference type="EMBL" id="CP036200">
    <property type="protein sequence ID" value="QBF82057.1"/>
    <property type="molecule type" value="Genomic_DNA"/>
</dbReference>
<protein>
    <submittedName>
        <fullName evidence="2">EAL domain-containing protein</fullName>
    </submittedName>
</protein>
<dbReference type="Pfam" id="PF00563">
    <property type="entry name" value="EAL"/>
    <property type="match status" value="1"/>
</dbReference>
<dbReference type="PROSITE" id="PS50883">
    <property type="entry name" value="EAL"/>
    <property type="match status" value="1"/>
</dbReference>
<accession>A0A411PEQ2</accession>
<evidence type="ECO:0000259" key="1">
    <source>
        <dbReference type="PROSITE" id="PS50883"/>
    </source>
</evidence>
<dbReference type="AlphaFoldDB" id="A0A411PEQ2"/>
<dbReference type="SUPFAM" id="SSF141868">
    <property type="entry name" value="EAL domain-like"/>
    <property type="match status" value="1"/>
</dbReference>
<dbReference type="Proteomes" id="UP000291106">
    <property type="component" value="Chromosome"/>
</dbReference>
<reference evidence="2 3" key="1">
    <citation type="submission" date="2019-02" db="EMBL/GenBank/DDBJ databases">
        <title>Shewanella sp. D4-2 isolated from Dokdo Island.</title>
        <authorList>
            <person name="Baek K."/>
        </authorList>
    </citation>
    <scope>NUCLEOTIDE SEQUENCE [LARGE SCALE GENOMIC DNA]</scope>
    <source>
        <strain evidence="2 3">D4-2</strain>
    </source>
</reference>
<proteinExistence type="predicted"/>
<dbReference type="RefSeq" id="WP_130598030.1">
    <property type="nucleotide sequence ID" value="NZ_CP036200.1"/>
</dbReference>
<dbReference type="PANTHER" id="PTHR33121:SF79">
    <property type="entry name" value="CYCLIC DI-GMP PHOSPHODIESTERASE PDED-RELATED"/>
    <property type="match status" value="1"/>
</dbReference>
<dbReference type="OrthoDB" id="9812358at2"/>
<evidence type="ECO:0000313" key="3">
    <source>
        <dbReference type="Proteomes" id="UP000291106"/>
    </source>
</evidence>
<dbReference type="GO" id="GO:0071111">
    <property type="term" value="F:cyclic-guanylate-specific phosphodiesterase activity"/>
    <property type="evidence" value="ECO:0007669"/>
    <property type="project" value="InterPro"/>
</dbReference>
<dbReference type="Gene3D" id="3.20.20.450">
    <property type="entry name" value="EAL domain"/>
    <property type="match status" value="1"/>
</dbReference>
<organism evidence="2 3">
    <name type="scientific">Shewanella maritima</name>
    <dbReference type="NCBI Taxonomy" id="2520507"/>
    <lineage>
        <taxon>Bacteria</taxon>
        <taxon>Pseudomonadati</taxon>
        <taxon>Pseudomonadota</taxon>
        <taxon>Gammaproteobacteria</taxon>
        <taxon>Alteromonadales</taxon>
        <taxon>Shewanellaceae</taxon>
        <taxon>Shewanella</taxon>
    </lineage>
</organism>
<evidence type="ECO:0000313" key="2">
    <source>
        <dbReference type="EMBL" id="QBF82057.1"/>
    </source>
</evidence>
<sequence>MLVLSAHVDPAKEQVIGAEALVRWQHPSLGLLTPDKFLSSIMSHGLSLEMARFVIRSAVKQCKQWHQAGFEIGVSVNVSASDLSDTHLANYILAELDKSQLNPRFLTVEVTETEMTLDLAKSLEILTRLRMRGVNISIDDFGTGHSSLMQLIRSPFSELKIDISFVRDMFTDKKSMAVINASMSLAKSLGIKTVAEGVESSEQAQFFLSHDCHAIQGYLYSVPLAPAQFLTFLGTANQTKLAESVVVN</sequence>
<dbReference type="InterPro" id="IPR035919">
    <property type="entry name" value="EAL_sf"/>
</dbReference>
<dbReference type="CDD" id="cd01948">
    <property type="entry name" value="EAL"/>
    <property type="match status" value="1"/>
</dbReference>
<dbReference type="KEGG" id="smai:EXU30_04580"/>
<dbReference type="SMART" id="SM00052">
    <property type="entry name" value="EAL"/>
    <property type="match status" value="1"/>
</dbReference>
<dbReference type="InterPro" id="IPR050706">
    <property type="entry name" value="Cyclic-di-GMP_PDE-like"/>
</dbReference>
<name>A0A411PEQ2_9GAMM</name>
<dbReference type="InterPro" id="IPR001633">
    <property type="entry name" value="EAL_dom"/>
</dbReference>
<feature type="domain" description="EAL" evidence="1">
    <location>
        <begin position="1"/>
        <end position="237"/>
    </location>
</feature>
<keyword evidence="3" id="KW-1185">Reference proteome</keyword>
<gene>
    <name evidence="2" type="ORF">EXU30_04580</name>
</gene>